<dbReference type="OrthoDB" id="1880352at2759"/>
<dbReference type="KEGG" id="tcc:18607438"/>
<evidence type="ECO:0000313" key="9">
    <source>
        <dbReference type="Proteomes" id="UP000026915"/>
    </source>
</evidence>
<dbReference type="SUPFAM" id="SSF101941">
    <property type="entry name" value="NAC domain"/>
    <property type="match status" value="1"/>
</dbReference>
<dbReference type="Gramene" id="EOX97500">
    <property type="protein sequence ID" value="EOX97500"/>
    <property type="gene ID" value="TCM_006499"/>
</dbReference>
<dbReference type="InParanoid" id="A0A061DXR1"/>
<protein>
    <submittedName>
        <fullName evidence="8">NAC domain containing protein 36</fullName>
    </submittedName>
</protein>
<dbReference type="GO" id="GO:0045792">
    <property type="term" value="P:negative regulation of cell size"/>
    <property type="evidence" value="ECO:0007669"/>
    <property type="project" value="EnsemblPlants"/>
</dbReference>
<dbReference type="SMR" id="A0A061DXR1"/>
<dbReference type="FunCoup" id="A0A061DXR1">
    <property type="interactions" value="287"/>
</dbReference>
<evidence type="ECO:0000259" key="7">
    <source>
        <dbReference type="PROSITE" id="PS51005"/>
    </source>
</evidence>
<name>A0A061DXR1_THECC</name>
<dbReference type="Proteomes" id="UP000026915">
    <property type="component" value="Chromosome 2"/>
</dbReference>
<dbReference type="GO" id="GO:0048281">
    <property type="term" value="P:inflorescence morphogenesis"/>
    <property type="evidence" value="ECO:0007669"/>
    <property type="project" value="EnsemblPlants"/>
</dbReference>
<evidence type="ECO:0000313" key="8">
    <source>
        <dbReference type="EMBL" id="EOX97500.1"/>
    </source>
</evidence>
<dbReference type="Gene3D" id="2.170.150.80">
    <property type="entry name" value="NAC domain"/>
    <property type="match status" value="1"/>
</dbReference>
<evidence type="ECO:0000256" key="5">
    <source>
        <dbReference type="ARBA" id="ARBA00023242"/>
    </source>
</evidence>
<dbReference type="Pfam" id="PF02365">
    <property type="entry name" value="NAM"/>
    <property type="match status" value="1"/>
</dbReference>
<feature type="domain" description="NAC" evidence="7">
    <location>
        <begin position="53"/>
        <end position="199"/>
    </location>
</feature>
<evidence type="ECO:0000256" key="2">
    <source>
        <dbReference type="ARBA" id="ARBA00023015"/>
    </source>
</evidence>
<evidence type="ECO:0000256" key="3">
    <source>
        <dbReference type="ARBA" id="ARBA00023125"/>
    </source>
</evidence>
<keyword evidence="3" id="KW-0238">DNA-binding</keyword>
<dbReference type="eggNOG" id="ENOG502QUZY">
    <property type="taxonomic scope" value="Eukaryota"/>
</dbReference>
<dbReference type="GO" id="GO:0005634">
    <property type="term" value="C:nucleus"/>
    <property type="evidence" value="ECO:0007669"/>
    <property type="project" value="UniProtKB-SubCell"/>
</dbReference>
<dbReference type="Gramene" id="Tc02v2_t003860.1">
    <property type="protein sequence ID" value="Tc02v2_p003860.1"/>
    <property type="gene ID" value="Tc02v2_g003860"/>
</dbReference>
<sequence length="328" mass="37862">MQQHFSFCIFYLIHLQHILNQAENLKTNYSSIISLTTMSSCQSNIDDPNPEIGLPGFRFHPTEEELLDFYLRNMIYGKKLRYDVIGFLNIYHHDPWDLPGLSKIGEREWYFFVPRDRKHGSGGRPNRTTENGFWKATGSDRKIVSLSDPKRIIGLKKTLVFYKGRAPRGSKTDWVMNEYRLPDGHPLPKDIVLCKIYRKATSLKVLEQRAALEEESKAMNTSPSSPLSSLETISFCSPKEDVVPSISVPQVVLKKEIEEEEAMVEEKRDGTAKENETPSTSLQFPLGKEKLPELQLPKMTDWNQDQFWTQLTSPWFQNLTPYANILNF</sequence>
<evidence type="ECO:0000256" key="4">
    <source>
        <dbReference type="ARBA" id="ARBA00023163"/>
    </source>
</evidence>
<dbReference type="InterPro" id="IPR003441">
    <property type="entry name" value="NAC-dom"/>
</dbReference>
<keyword evidence="9" id="KW-1185">Reference proteome</keyword>
<evidence type="ECO:0000256" key="1">
    <source>
        <dbReference type="ARBA" id="ARBA00004123"/>
    </source>
</evidence>
<dbReference type="EMBL" id="CM001880">
    <property type="protein sequence ID" value="EOX97500.1"/>
    <property type="molecule type" value="Genomic_DNA"/>
</dbReference>
<dbReference type="PROSITE" id="PS51005">
    <property type="entry name" value="NAC"/>
    <property type="match status" value="1"/>
</dbReference>
<gene>
    <name evidence="8" type="ORF">TCM_006499</name>
</gene>
<dbReference type="GO" id="GO:0003677">
    <property type="term" value="F:DNA binding"/>
    <property type="evidence" value="ECO:0007669"/>
    <property type="project" value="UniProtKB-KW"/>
</dbReference>
<keyword evidence="2" id="KW-0805">Transcription regulation</keyword>
<accession>A0A061DXR1</accession>
<organism evidence="8 9">
    <name type="scientific">Theobroma cacao</name>
    <name type="common">Cacao</name>
    <name type="synonym">Cocoa</name>
    <dbReference type="NCBI Taxonomy" id="3641"/>
    <lineage>
        <taxon>Eukaryota</taxon>
        <taxon>Viridiplantae</taxon>
        <taxon>Streptophyta</taxon>
        <taxon>Embryophyta</taxon>
        <taxon>Tracheophyta</taxon>
        <taxon>Spermatophyta</taxon>
        <taxon>Magnoliopsida</taxon>
        <taxon>eudicotyledons</taxon>
        <taxon>Gunneridae</taxon>
        <taxon>Pentapetalae</taxon>
        <taxon>rosids</taxon>
        <taxon>malvids</taxon>
        <taxon>Malvales</taxon>
        <taxon>Malvaceae</taxon>
        <taxon>Byttnerioideae</taxon>
        <taxon>Theobroma</taxon>
    </lineage>
</organism>
<comment type="subcellular location">
    <subcellularLocation>
        <location evidence="1">Nucleus</location>
    </subcellularLocation>
</comment>
<feature type="region of interest" description="Disordered" evidence="6">
    <location>
        <begin position="264"/>
        <end position="284"/>
    </location>
</feature>
<reference evidence="8 9" key="1">
    <citation type="journal article" date="2013" name="Genome Biol.">
        <title>The genome sequence of the most widely cultivated cacao type and its use to identify candidate genes regulating pod color.</title>
        <authorList>
            <person name="Motamayor J.C."/>
            <person name="Mockaitis K."/>
            <person name="Schmutz J."/>
            <person name="Haiminen N."/>
            <person name="Iii D.L."/>
            <person name="Cornejo O."/>
            <person name="Findley S.D."/>
            <person name="Zheng P."/>
            <person name="Utro F."/>
            <person name="Royaert S."/>
            <person name="Saski C."/>
            <person name="Jenkins J."/>
            <person name="Podicheti R."/>
            <person name="Zhao M."/>
            <person name="Scheffler B.E."/>
            <person name="Stack J.C."/>
            <person name="Feltus F.A."/>
            <person name="Mustiga G.M."/>
            <person name="Amores F."/>
            <person name="Phillips W."/>
            <person name="Marelli J.P."/>
            <person name="May G.D."/>
            <person name="Shapiro H."/>
            <person name="Ma J."/>
            <person name="Bustamante C.D."/>
            <person name="Schnell R.J."/>
            <person name="Main D."/>
            <person name="Gilbert D."/>
            <person name="Parida L."/>
            <person name="Kuhn D.N."/>
        </authorList>
    </citation>
    <scope>NUCLEOTIDE SEQUENCE [LARGE SCALE GENOMIC DNA]</scope>
    <source>
        <strain evidence="9">cv. Matina 1-6</strain>
    </source>
</reference>
<dbReference type="FunFam" id="2.170.150.80:FF:000010">
    <property type="entry name" value="NAC domain-containing protein 67-like"/>
    <property type="match status" value="1"/>
</dbReference>
<proteinExistence type="predicted"/>
<dbReference type="InterPro" id="IPR036093">
    <property type="entry name" value="NAC_dom_sf"/>
</dbReference>
<dbReference type="PANTHER" id="PTHR31744:SF79">
    <property type="entry name" value="NAC DOMAIN-CONTAINING PROTEIN"/>
    <property type="match status" value="1"/>
</dbReference>
<keyword evidence="4" id="KW-0804">Transcription</keyword>
<dbReference type="GO" id="GO:0009965">
    <property type="term" value="P:leaf morphogenesis"/>
    <property type="evidence" value="ECO:0007669"/>
    <property type="project" value="EnsemblPlants"/>
</dbReference>
<evidence type="ECO:0000256" key="6">
    <source>
        <dbReference type="SAM" id="MobiDB-lite"/>
    </source>
</evidence>
<dbReference type="PANTHER" id="PTHR31744">
    <property type="entry name" value="PROTEIN CUP-SHAPED COTYLEDON 2-RELATED"/>
    <property type="match status" value="1"/>
</dbReference>
<dbReference type="AlphaFoldDB" id="A0A061DXR1"/>
<dbReference type="HOGENOM" id="CLU_035664_7_0_1"/>
<dbReference type="STRING" id="3641.A0A061DXR1"/>
<keyword evidence="5" id="KW-0539">Nucleus</keyword>
<feature type="compositionally biased region" description="Basic and acidic residues" evidence="6">
    <location>
        <begin position="264"/>
        <end position="276"/>
    </location>
</feature>
<dbReference type="GO" id="GO:0006355">
    <property type="term" value="P:regulation of DNA-templated transcription"/>
    <property type="evidence" value="ECO:0007669"/>
    <property type="project" value="InterPro"/>
</dbReference>
<dbReference type="OMA" id="NCLAGKE"/>